<evidence type="ECO:0000256" key="4">
    <source>
        <dbReference type="ARBA" id="ARBA00022605"/>
    </source>
</evidence>
<dbReference type="EC" id="4.2.3.5" evidence="3 7"/>
<feature type="binding site" evidence="7">
    <location>
        <position position="283"/>
    </location>
    <ligand>
        <name>FMN</name>
        <dbReference type="ChEBI" id="CHEBI:58210"/>
    </ligand>
</feature>
<dbReference type="Gene3D" id="3.60.150.10">
    <property type="entry name" value="Chorismate synthase AroC"/>
    <property type="match status" value="1"/>
</dbReference>
<keyword evidence="6 7" id="KW-0456">Lyase</keyword>
<dbReference type="GO" id="GO:0004107">
    <property type="term" value="F:chorismate synthase activity"/>
    <property type="evidence" value="ECO:0007669"/>
    <property type="project" value="UniProtKB-EC"/>
</dbReference>
<comment type="caution">
    <text evidence="10">The sequence shown here is derived from an EMBL/GenBank/DDBJ whole genome shotgun (WGS) entry which is preliminary data.</text>
</comment>
<dbReference type="RefSeq" id="WP_310053245.1">
    <property type="nucleotide sequence ID" value="NZ_JAVDVW010000001.1"/>
</dbReference>
<evidence type="ECO:0000313" key="10">
    <source>
        <dbReference type="EMBL" id="MDR7099080.1"/>
    </source>
</evidence>
<keyword evidence="7" id="KW-0285">Flavoprotein</keyword>
<comment type="function">
    <text evidence="7">Catalyzes the anti-1,4-elimination of the C-3 phosphate and the C-6 proR hydrogen from 5-enolpyruvylshikimate-3-phosphate (EPSP) to yield chorismate, which is the branch point compound that serves as the starting substrate for the three terminal pathways of aromatic amino acid biosynthesis. This reaction introduces a second double bond into the aromatic ring system.</text>
</comment>
<comment type="subunit">
    <text evidence="7">Homotetramer.</text>
</comment>
<feature type="binding site" evidence="7">
    <location>
        <position position="48"/>
    </location>
    <ligand>
        <name>NADP(+)</name>
        <dbReference type="ChEBI" id="CHEBI:58349"/>
    </ligand>
</feature>
<comment type="cofactor">
    <cofactor evidence="7 8">
        <name>FMNH2</name>
        <dbReference type="ChEBI" id="CHEBI:57618"/>
    </cofactor>
    <text evidence="7 8">Reduced FMN (FMNH(2)).</text>
</comment>
<dbReference type="EMBL" id="JAVDVW010000001">
    <property type="protein sequence ID" value="MDR7099080.1"/>
    <property type="molecule type" value="Genomic_DNA"/>
</dbReference>
<sequence>MASNTFGKLFAVTTFGESHGPAIGCVIDGCPPGLAIAPEDFPHDLERRATGRTRHTSARHEADEVEILSGVYEGVTTGTPVALLIRNTDARSKDYANIAAQFRPGHADYTYWQKYGIRDPRGGGRSSARETTMRVAAAVVAKKWLAEKYGVQVRGYLAQIGDVTPRAFDVDNVEWAVVESNPFFWPDATQVAELESYMDALRKSGDSVGARVDVIADGLPPGWGEPIYGKLDGELAAALMSINAVKGVEIGDGFASVAQKGSLHRDEISADGFLSNHAGGILGGISTGQDLRCSTAFKPTSSLRLPVQSLDTAGNVVEVVTTGRHDPCVGIRATPICEAMVALVLMDQALRHRAQCGDVGEVSPRIPAKADPKKPDSGKPDSGKPDSGKR</sequence>
<dbReference type="NCBIfam" id="NF003793">
    <property type="entry name" value="PRK05382.1"/>
    <property type="match status" value="1"/>
</dbReference>
<comment type="catalytic activity">
    <reaction evidence="7 8">
        <text>5-O-(1-carboxyvinyl)-3-phosphoshikimate = chorismate + phosphate</text>
        <dbReference type="Rhea" id="RHEA:21020"/>
        <dbReference type="ChEBI" id="CHEBI:29748"/>
        <dbReference type="ChEBI" id="CHEBI:43474"/>
        <dbReference type="ChEBI" id="CHEBI:57701"/>
        <dbReference type="EC" id="4.2.3.5"/>
    </reaction>
</comment>
<evidence type="ECO:0000256" key="5">
    <source>
        <dbReference type="ARBA" id="ARBA00023141"/>
    </source>
</evidence>
<evidence type="ECO:0000313" key="11">
    <source>
        <dbReference type="Proteomes" id="UP001267878"/>
    </source>
</evidence>
<organism evidence="10 11">
    <name type="scientific">Agrilutibacter niabensis</name>
    <dbReference type="NCBI Taxonomy" id="380628"/>
    <lineage>
        <taxon>Bacteria</taxon>
        <taxon>Pseudomonadati</taxon>
        <taxon>Pseudomonadota</taxon>
        <taxon>Gammaproteobacteria</taxon>
        <taxon>Lysobacterales</taxon>
        <taxon>Lysobacteraceae</taxon>
        <taxon>Agrilutibacter</taxon>
    </lineage>
</organism>
<dbReference type="Pfam" id="PF01264">
    <property type="entry name" value="Chorismate_synt"/>
    <property type="match status" value="1"/>
</dbReference>
<evidence type="ECO:0000256" key="2">
    <source>
        <dbReference type="ARBA" id="ARBA00008014"/>
    </source>
</evidence>
<proteinExistence type="inferred from homology"/>
<gene>
    <name evidence="7" type="primary">aroC</name>
    <name evidence="10" type="ORF">J2X04_001427</name>
</gene>
<dbReference type="Proteomes" id="UP001267878">
    <property type="component" value="Unassembled WGS sequence"/>
</dbReference>
<evidence type="ECO:0000256" key="1">
    <source>
        <dbReference type="ARBA" id="ARBA00005044"/>
    </source>
</evidence>
<keyword evidence="5 7" id="KW-0057">Aromatic amino acid biosynthesis</keyword>
<protein>
    <recommendedName>
        <fullName evidence="3 7">Chorismate synthase</fullName>
        <shortName evidence="7">CS</shortName>
        <ecNumber evidence="3 7">4.2.3.5</ecNumber>
    </recommendedName>
    <alternativeName>
        <fullName evidence="7">5-enolpyruvylshikimate-3-phosphate phospholyase</fullName>
    </alternativeName>
</protein>
<name>A0ABU1VP17_9GAMM</name>
<dbReference type="PIRSF" id="PIRSF001456">
    <property type="entry name" value="Chorismate_synth"/>
    <property type="match status" value="1"/>
</dbReference>
<feature type="binding site" evidence="7">
    <location>
        <position position="54"/>
    </location>
    <ligand>
        <name>NADP(+)</name>
        <dbReference type="ChEBI" id="CHEBI:58349"/>
    </ligand>
</feature>
<dbReference type="PROSITE" id="PS00787">
    <property type="entry name" value="CHORISMATE_SYNTHASE_1"/>
    <property type="match status" value="1"/>
</dbReference>
<evidence type="ECO:0000256" key="3">
    <source>
        <dbReference type="ARBA" id="ARBA00013036"/>
    </source>
</evidence>
<dbReference type="PANTHER" id="PTHR21085:SF0">
    <property type="entry name" value="CHORISMATE SYNTHASE"/>
    <property type="match status" value="1"/>
</dbReference>
<dbReference type="InterPro" id="IPR035904">
    <property type="entry name" value="Chorismate_synth_AroC_sf"/>
</dbReference>
<feature type="binding site" evidence="7">
    <location>
        <begin position="125"/>
        <end position="127"/>
    </location>
    <ligand>
        <name>FMN</name>
        <dbReference type="ChEBI" id="CHEBI:58210"/>
    </ligand>
</feature>
<dbReference type="InterPro" id="IPR020541">
    <property type="entry name" value="Chorismate_synthase_CS"/>
</dbReference>
<keyword evidence="7" id="KW-0288">FMN</keyword>
<dbReference type="PANTHER" id="PTHR21085">
    <property type="entry name" value="CHORISMATE SYNTHASE"/>
    <property type="match status" value="1"/>
</dbReference>
<keyword evidence="7" id="KW-0521">NADP</keyword>
<comment type="pathway">
    <text evidence="1 7 8">Metabolic intermediate biosynthesis; chorismate biosynthesis; chorismate from D-erythrose 4-phosphate and phosphoenolpyruvate: step 7/7.</text>
</comment>
<evidence type="ECO:0000256" key="6">
    <source>
        <dbReference type="ARBA" id="ARBA00023239"/>
    </source>
</evidence>
<feature type="region of interest" description="Disordered" evidence="9">
    <location>
        <begin position="359"/>
        <end position="390"/>
    </location>
</feature>
<evidence type="ECO:0000256" key="9">
    <source>
        <dbReference type="SAM" id="MobiDB-lite"/>
    </source>
</evidence>
<dbReference type="SUPFAM" id="SSF103263">
    <property type="entry name" value="Chorismate synthase, AroC"/>
    <property type="match status" value="1"/>
</dbReference>
<dbReference type="PROSITE" id="PS00789">
    <property type="entry name" value="CHORISMATE_SYNTHASE_3"/>
    <property type="match status" value="1"/>
</dbReference>
<feature type="binding site" evidence="7">
    <location>
        <position position="324"/>
    </location>
    <ligand>
        <name>FMN</name>
        <dbReference type="ChEBI" id="CHEBI:58210"/>
    </ligand>
</feature>
<reference evidence="10 11" key="1">
    <citation type="submission" date="2023-07" db="EMBL/GenBank/DDBJ databases">
        <title>Sorghum-associated microbial communities from plants grown in Nebraska, USA.</title>
        <authorList>
            <person name="Schachtman D."/>
        </authorList>
    </citation>
    <scope>NUCLEOTIDE SEQUENCE [LARGE SCALE GENOMIC DNA]</scope>
    <source>
        <strain evidence="10 11">BE187</strain>
    </source>
</reference>
<dbReference type="InterPro" id="IPR000453">
    <property type="entry name" value="Chorismate_synth"/>
</dbReference>
<dbReference type="NCBIfam" id="TIGR00033">
    <property type="entry name" value="aroC"/>
    <property type="match status" value="1"/>
</dbReference>
<dbReference type="PROSITE" id="PS00788">
    <property type="entry name" value="CHORISMATE_SYNTHASE_2"/>
    <property type="match status" value="1"/>
</dbReference>
<feature type="binding site" evidence="7">
    <location>
        <begin position="298"/>
        <end position="302"/>
    </location>
    <ligand>
        <name>FMN</name>
        <dbReference type="ChEBI" id="CHEBI:58210"/>
    </ligand>
</feature>
<evidence type="ECO:0000256" key="7">
    <source>
        <dbReference type="HAMAP-Rule" id="MF_00300"/>
    </source>
</evidence>
<keyword evidence="7" id="KW-0274">FAD</keyword>
<keyword evidence="11" id="KW-1185">Reference proteome</keyword>
<keyword evidence="4 7" id="KW-0028">Amino-acid biosynthesis</keyword>
<dbReference type="CDD" id="cd07304">
    <property type="entry name" value="Chorismate_synthase"/>
    <property type="match status" value="1"/>
</dbReference>
<accession>A0ABU1VP17</accession>
<feature type="binding site" evidence="7">
    <location>
        <begin position="243"/>
        <end position="244"/>
    </location>
    <ligand>
        <name>FMN</name>
        <dbReference type="ChEBI" id="CHEBI:58210"/>
    </ligand>
</feature>
<evidence type="ECO:0000256" key="8">
    <source>
        <dbReference type="RuleBase" id="RU000605"/>
    </source>
</evidence>
<comment type="similarity">
    <text evidence="2 7 8">Belongs to the chorismate synthase family.</text>
</comment>
<feature type="compositionally biased region" description="Basic and acidic residues" evidence="9">
    <location>
        <begin position="368"/>
        <end position="390"/>
    </location>
</feature>
<dbReference type="HAMAP" id="MF_00300">
    <property type="entry name" value="Chorismate_synth"/>
    <property type="match status" value="1"/>
</dbReference>